<feature type="binding site" evidence="4">
    <location>
        <begin position="121"/>
        <end position="129"/>
    </location>
    <ligand>
        <name>ATP</name>
        <dbReference type="ChEBI" id="CHEBI:30616"/>
    </ligand>
</feature>
<dbReference type="GO" id="GO:0046872">
    <property type="term" value="F:metal ion binding"/>
    <property type="evidence" value="ECO:0007669"/>
    <property type="project" value="UniProtKB-KW"/>
</dbReference>
<dbReference type="AlphaFoldDB" id="D4LEQ2"/>
<evidence type="ECO:0000256" key="3">
    <source>
        <dbReference type="ARBA" id="ARBA00022840"/>
    </source>
</evidence>
<dbReference type="PATRIC" id="fig|213810.4.peg.1963"/>
<dbReference type="GO" id="GO:0035999">
    <property type="term" value="P:tetrahydrofolate interconversion"/>
    <property type="evidence" value="ECO:0007669"/>
    <property type="project" value="TreeGrafter"/>
</dbReference>
<dbReference type="HOGENOM" id="CLU_066245_1_1_9"/>
<dbReference type="InterPro" id="IPR037171">
    <property type="entry name" value="NagB/RpiA_transferase-like"/>
</dbReference>
<comment type="catalytic activity">
    <reaction evidence="5">
        <text>(6S)-5-formyl-5,6,7,8-tetrahydrofolate + ATP = (6R)-5,10-methenyltetrahydrofolate + ADP + phosphate</text>
        <dbReference type="Rhea" id="RHEA:10488"/>
        <dbReference type="ChEBI" id="CHEBI:30616"/>
        <dbReference type="ChEBI" id="CHEBI:43474"/>
        <dbReference type="ChEBI" id="CHEBI:57455"/>
        <dbReference type="ChEBI" id="CHEBI:57457"/>
        <dbReference type="ChEBI" id="CHEBI:456216"/>
        <dbReference type="EC" id="6.3.3.2"/>
    </reaction>
</comment>
<dbReference type="PIRSF" id="PIRSF006806">
    <property type="entry name" value="FTHF_cligase"/>
    <property type="match status" value="1"/>
</dbReference>
<dbReference type="EMBL" id="FP929052">
    <property type="protein sequence ID" value="CBL18097.1"/>
    <property type="molecule type" value="Genomic_DNA"/>
</dbReference>
<dbReference type="Proteomes" id="UP000007054">
    <property type="component" value="Chromosome"/>
</dbReference>
<evidence type="ECO:0000256" key="1">
    <source>
        <dbReference type="ARBA" id="ARBA00010638"/>
    </source>
</evidence>
<dbReference type="KEGG" id="rch:RUM_20740"/>
<accession>D4LEQ2</accession>
<evidence type="ECO:0000256" key="4">
    <source>
        <dbReference type="PIRSR" id="PIRSR006806-1"/>
    </source>
</evidence>
<evidence type="ECO:0000313" key="7">
    <source>
        <dbReference type="Proteomes" id="UP000007054"/>
    </source>
</evidence>
<evidence type="ECO:0000313" key="6">
    <source>
        <dbReference type="EMBL" id="CBL18097.1"/>
    </source>
</evidence>
<gene>
    <name evidence="6" type="ordered locus">RUM_20740</name>
</gene>
<dbReference type="SUPFAM" id="SSF100950">
    <property type="entry name" value="NagB/RpiA/CoA transferase-like"/>
    <property type="match status" value="1"/>
</dbReference>
<keyword evidence="5" id="KW-0479">Metal-binding</keyword>
<dbReference type="GO" id="GO:0009396">
    <property type="term" value="P:folic acid-containing compound biosynthetic process"/>
    <property type="evidence" value="ECO:0007669"/>
    <property type="project" value="TreeGrafter"/>
</dbReference>
<keyword evidence="5" id="KW-0460">Magnesium</keyword>
<evidence type="ECO:0000256" key="2">
    <source>
        <dbReference type="ARBA" id="ARBA00022741"/>
    </source>
</evidence>
<dbReference type="InterPro" id="IPR002698">
    <property type="entry name" value="FTHF_cligase"/>
</dbReference>
<comment type="similarity">
    <text evidence="1 5">Belongs to the 5-formyltetrahydrofolate cyclo-ligase family.</text>
</comment>
<dbReference type="EC" id="6.3.3.2" evidence="5"/>
<dbReference type="InterPro" id="IPR024185">
    <property type="entry name" value="FTHF_cligase-like_sf"/>
</dbReference>
<proteinExistence type="inferred from homology"/>
<keyword evidence="7" id="KW-1185">Reference proteome</keyword>
<dbReference type="PANTHER" id="PTHR23407:SF1">
    <property type="entry name" value="5-FORMYLTETRAHYDROFOLATE CYCLO-LIGASE"/>
    <property type="match status" value="1"/>
</dbReference>
<keyword evidence="6" id="KW-0436">Ligase</keyword>
<keyword evidence="3 4" id="KW-0067">ATP-binding</keyword>
<comment type="cofactor">
    <cofactor evidence="5">
        <name>Mg(2+)</name>
        <dbReference type="ChEBI" id="CHEBI:18420"/>
    </cofactor>
</comment>
<dbReference type="PANTHER" id="PTHR23407">
    <property type="entry name" value="ATPASE INHIBITOR/5-FORMYLTETRAHYDROFOLATE CYCLO-LIGASE"/>
    <property type="match status" value="1"/>
</dbReference>
<reference evidence="6 7" key="1">
    <citation type="submission" date="2010-03" db="EMBL/GenBank/DDBJ databases">
        <title>The genome sequence of Ruminococcus sp. 18P13.</title>
        <authorList>
            <consortium name="metaHIT consortium -- http://www.metahit.eu/"/>
            <person name="Pajon A."/>
            <person name="Turner K."/>
            <person name="Parkhill J."/>
            <person name="Bernalier A."/>
        </authorList>
    </citation>
    <scope>NUCLEOTIDE SEQUENCE [LARGE SCALE GENOMIC DNA]</scope>
    <source>
        <strain evidence="7">DSM 18848 / JCM 17042 / 18P13</strain>
    </source>
</reference>
<dbReference type="Pfam" id="PF01812">
    <property type="entry name" value="5-FTHF_cyc-lig"/>
    <property type="match status" value="1"/>
</dbReference>
<dbReference type="STRING" id="213810.RUM_20740"/>
<organism evidence="6 7">
    <name type="scientific">Ruminococcus champanellensis (strain DSM 18848 / JCM 17042 / KCTC 15320 / 18P13)</name>
    <dbReference type="NCBI Taxonomy" id="213810"/>
    <lineage>
        <taxon>Bacteria</taxon>
        <taxon>Bacillati</taxon>
        <taxon>Bacillota</taxon>
        <taxon>Clostridia</taxon>
        <taxon>Eubacteriales</taxon>
        <taxon>Oscillospiraceae</taxon>
        <taxon>Ruminococcus</taxon>
    </lineage>
</organism>
<feature type="binding site" evidence="4">
    <location>
        <position position="42"/>
    </location>
    <ligand>
        <name>substrate</name>
    </ligand>
</feature>
<dbReference type="Gene3D" id="3.40.50.10420">
    <property type="entry name" value="NagB/RpiA/CoA transferase-like"/>
    <property type="match status" value="1"/>
</dbReference>
<sequence>MRRQLDPVQKARMDARIARQLTELPAFFQAEELLLYAATEIEVDTREILRVASELGKRIYFPCCQVAQHAMRFYQASSFEEMRVSHYGILEPAAQPDAEWMGHSRTLCIVPALAVDRRGMRLGYGGGYYDRFLARHPLVQTIGLCYTAGLVDSVPTEAYDIPLGMILTETTLEVCNGGASESI</sequence>
<name>D4LEQ2_RUMC1</name>
<dbReference type="GO" id="GO:0005524">
    <property type="term" value="F:ATP binding"/>
    <property type="evidence" value="ECO:0007669"/>
    <property type="project" value="UniProtKB-KW"/>
</dbReference>
<evidence type="ECO:0000256" key="5">
    <source>
        <dbReference type="RuleBase" id="RU361279"/>
    </source>
</evidence>
<dbReference type="GO" id="GO:0030272">
    <property type="term" value="F:5-formyltetrahydrofolate cyclo-ligase activity"/>
    <property type="evidence" value="ECO:0007669"/>
    <property type="project" value="UniProtKB-EC"/>
</dbReference>
<dbReference type="NCBIfam" id="TIGR02727">
    <property type="entry name" value="MTHFS_bact"/>
    <property type="match status" value="1"/>
</dbReference>
<keyword evidence="2 4" id="KW-0547">Nucleotide-binding</keyword>
<protein>
    <recommendedName>
        <fullName evidence="5">5-formyltetrahydrofolate cyclo-ligase</fullName>
        <ecNumber evidence="5">6.3.3.2</ecNumber>
    </recommendedName>
</protein>